<evidence type="ECO:0000256" key="5">
    <source>
        <dbReference type="ARBA" id="ARBA00022723"/>
    </source>
</evidence>
<keyword evidence="17" id="KW-1185">Reference proteome</keyword>
<dbReference type="GO" id="GO:0004747">
    <property type="term" value="F:ribokinase activity"/>
    <property type="evidence" value="ECO:0007669"/>
    <property type="project" value="UniProtKB-UniRule"/>
</dbReference>
<comment type="cofactor">
    <cofactor evidence="12">
        <name>Mg(2+)</name>
        <dbReference type="ChEBI" id="CHEBI:18420"/>
    </cofactor>
    <text evidence="12">Requires a divalent cation, most likely magnesium in vivo, as an electrophilic catalyst to aid phosphoryl group transfer. It is the chelate of the metal and the nucleotide that is the actual substrate.</text>
</comment>
<reference evidence="14 17" key="2">
    <citation type="submission" date="2016-01" db="EMBL/GenBank/DDBJ databases">
        <authorList>
            <person name="Varghese N."/>
        </authorList>
    </citation>
    <scope>NUCLEOTIDE SEQUENCE [LARGE SCALE GENOMIC DNA]</scope>
    <source>
        <strain evidence="14 17">HL-91</strain>
    </source>
</reference>
<dbReference type="PROSITE" id="PS00584">
    <property type="entry name" value="PFKB_KINASES_2"/>
    <property type="match status" value="1"/>
</dbReference>
<evidence type="ECO:0000256" key="11">
    <source>
        <dbReference type="ARBA" id="ARBA00023277"/>
    </source>
</evidence>
<feature type="binding site" evidence="12">
    <location>
        <begin position="235"/>
        <end position="236"/>
    </location>
    <ligand>
        <name>ATP</name>
        <dbReference type="ChEBI" id="CHEBI:30616"/>
    </ligand>
</feature>
<feature type="binding site" evidence="12">
    <location>
        <begin position="203"/>
        <end position="208"/>
    </location>
    <ligand>
        <name>ATP</name>
        <dbReference type="ChEBI" id="CHEBI:30616"/>
    </ligand>
</feature>
<comment type="activity regulation">
    <text evidence="12">Activated by a monovalent cation that binds near, but not in, the active site. The most likely occupant of the site in vivo is potassium. Ion binding induces a conformational change that may alter substrate affinity.</text>
</comment>
<feature type="binding site" evidence="12">
    <location>
        <position position="271"/>
    </location>
    <ligand>
        <name>K(+)</name>
        <dbReference type="ChEBI" id="CHEBI:29103"/>
    </ligand>
</feature>
<keyword evidence="4 12" id="KW-0808">Transferase</keyword>
<feature type="binding site" evidence="12">
    <location>
        <position position="177"/>
    </location>
    <ligand>
        <name>ATP</name>
        <dbReference type="ChEBI" id="CHEBI:30616"/>
    </ligand>
</feature>
<evidence type="ECO:0000313" key="17">
    <source>
        <dbReference type="Proteomes" id="UP000182045"/>
    </source>
</evidence>
<feature type="binding site" evidence="12">
    <location>
        <position position="230"/>
    </location>
    <ligand>
        <name>K(+)</name>
        <dbReference type="ChEBI" id="CHEBI:29103"/>
    </ligand>
</feature>
<comment type="subunit">
    <text evidence="12">Homodimer.</text>
</comment>
<comment type="caution">
    <text evidence="12">Lacks conserved residue(s) required for the propagation of feature annotation.</text>
</comment>
<dbReference type="PRINTS" id="PR00990">
    <property type="entry name" value="RIBOKINASE"/>
</dbReference>
<dbReference type="InterPro" id="IPR011611">
    <property type="entry name" value="PfkB_dom"/>
</dbReference>
<dbReference type="PANTHER" id="PTHR10584:SF166">
    <property type="entry name" value="RIBOKINASE"/>
    <property type="match status" value="1"/>
</dbReference>
<comment type="subcellular location">
    <subcellularLocation>
        <location evidence="12">Cytoplasm</location>
    </subcellularLocation>
</comment>
<evidence type="ECO:0000256" key="4">
    <source>
        <dbReference type="ARBA" id="ARBA00022679"/>
    </source>
</evidence>
<dbReference type="Proteomes" id="UP000050413">
    <property type="component" value="Unassembled WGS sequence"/>
</dbReference>
<proteinExistence type="inferred from homology"/>
<feature type="binding site" evidence="12">
    <location>
        <position position="236"/>
    </location>
    <ligand>
        <name>substrate</name>
    </ligand>
</feature>
<feature type="active site" description="Proton acceptor" evidence="12">
    <location>
        <position position="236"/>
    </location>
</feature>
<feature type="binding site" evidence="12">
    <location>
        <position position="266"/>
    </location>
    <ligand>
        <name>K(+)</name>
        <dbReference type="ChEBI" id="CHEBI:29103"/>
    </ligand>
</feature>
<dbReference type="Gene3D" id="3.40.1190.20">
    <property type="match status" value="1"/>
</dbReference>
<evidence type="ECO:0000256" key="8">
    <source>
        <dbReference type="ARBA" id="ARBA00022840"/>
    </source>
</evidence>
<evidence type="ECO:0000313" key="15">
    <source>
        <dbReference type="EMBL" id="KPP90954.1"/>
    </source>
</evidence>
<feature type="binding site" evidence="12">
    <location>
        <begin position="10"/>
        <end position="12"/>
    </location>
    <ligand>
        <name>substrate</name>
    </ligand>
</feature>
<evidence type="ECO:0000256" key="3">
    <source>
        <dbReference type="ARBA" id="ARBA00016943"/>
    </source>
</evidence>
<dbReference type="PATRIC" id="fig|1666912.4.peg.2940"/>
<sequence>MTVYCYGSINQDHIYTLPHRLAPGETLAAASYRVELGGKGANQSVAAARAGAKVRHIGAVGAGGAEAVLAAYGVDVSGVQLVSEATGHAIILLEPGGENSIVIHPGANHAIDLAQAKAALDGADVGDLLLIQNETAHVAQIAEYAMGLGMEVVYSAAPFDAAAAQAVLAFTNILVLNAVEAAQLKDVLGLPFEDLPVETVIVTKGAEGACWHARGTPEIHAPAMAKQVLDTTGAGDCFTGALAAALDAAMSPPDAMRFASAAAGLQVGRAGTAGAMPTRAEIDAALA</sequence>
<evidence type="ECO:0000256" key="7">
    <source>
        <dbReference type="ARBA" id="ARBA00022777"/>
    </source>
</evidence>
<dbReference type="PANTHER" id="PTHR10584">
    <property type="entry name" value="SUGAR KINASE"/>
    <property type="match status" value="1"/>
</dbReference>
<evidence type="ECO:0000256" key="6">
    <source>
        <dbReference type="ARBA" id="ARBA00022741"/>
    </source>
</evidence>
<keyword evidence="8 12" id="KW-0067">ATP-binding</keyword>
<dbReference type="GO" id="GO:0019303">
    <property type="term" value="P:D-ribose catabolic process"/>
    <property type="evidence" value="ECO:0007669"/>
    <property type="project" value="UniProtKB-UniRule"/>
</dbReference>
<comment type="similarity">
    <text evidence="12">Belongs to the carbohydrate kinase PfkB family. Ribokinase subfamily.</text>
</comment>
<evidence type="ECO:0000256" key="12">
    <source>
        <dbReference type="HAMAP-Rule" id="MF_01987"/>
    </source>
</evidence>
<feature type="binding site" evidence="12">
    <location>
        <position position="134"/>
    </location>
    <ligand>
        <name>substrate</name>
    </ligand>
</feature>
<dbReference type="EMBL" id="FBYC01000004">
    <property type="protein sequence ID" value="CUX83871.1"/>
    <property type="molecule type" value="Genomic_DNA"/>
</dbReference>
<dbReference type="GO" id="GO:0005524">
    <property type="term" value="F:ATP binding"/>
    <property type="evidence" value="ECO:0007669"/>
    <property type="project" value="UniProtKB-UniRule"/>
</dbReference>
<dbReference type="Proteomes" id="UP000182045">
    <property type="component" value="Unassembled WGS sequence"/>
</dbReference>
<feature type="domain" description="Carbohydrate kinase PfkB" evidence="13">
    <location>
        <begin position="3"/>
        <end position="278"/>
    </location>
</feature>
<dbReference type="InterPro" id="IPR002173">
    <property type="entry name" value="Carboh/pur_kinase_PfkB_CS"/>
</dbReference>
<keyword evidence="6 12" id="KW-0547">Nucleotide-binding</keyword>
<dbReference type="InterPro" id="IPR029056">
    <property type="entry name" value="Ribokinase-like"/>
</dbReference>
<keyword evidence="5 12" id="KW-0479">Metal-binding</keyword>
<dbReference type="GO" id="GO:0005737">
    <property type="term" value="C:cytoplasm"/>
    <property type="evidence" value="ECO:0007669"/>
    <property type="project" value="UniProtKB-SubCell"/>
</dbReference>
<evidence type="ECO:0000259" key="13">
    <source>
        <dbReference type="Pfam" id="PF00294"/>
    </source>
</evidence>
<dbReference type="InterPro" id="IPR011877">
    <property type="entry name" value="Ribokinase"/>
</dbReference>
<evidence type="ECO:0000256" key="2">
    <source>
        <dbReference type="ARBA" id="ARBA00012035"/>
    </source>
</evidence>
<comment type="similarity">
    <text evidence="1">Belongs to the carbohydrate kinase pfkB family.</text>
</comment>
<dbReference type="AlphaFoldDB" id="A0A0P7W3L5"/>
<name>A0A0P7W3L5_9RHOB</name>
<feature type="binding site" evidence="12">
    <location>
        <begin position="38"/>
        <end position="42"/>
    </location>
    <ligand>
        <name>substrate</name>
    </ligand>
</feature>
<evidence type="ECO:0000256" key="1">
    <source>
        <dbReference type="ARBA" id="ARBA00005380"/>
    </source>
</evidence>
<comment type="pathway">
    <text evidence="12">Carbohydrate metabolism; D-ribose degradation; D-ribose 5-phosphate from beta-D-ribopyranose: step 2/2.</text>
</comment>
<dbReference type="Pfam" id="PF00294">
    <property type="entry name" value="PfkB"/>
    <property type="match status" value="1"/>
</dbReference>
<dbReference type="OrthoDB" id="9775849at2"/>
<evidence type="ECO:0000256" key="9">
    <source>
        <dbReference type="ARBA" id="ARBA00022842"/>
    </source>
</evidence>
<protein>
    <recommendedName>
        <fullName evidence="3 12">Ribokinase</fullName>
        <shortName evidence="12">RK</shortName>
        <ecNumber evidence="2 12">2.7.1.15</ecNumber>
    </recommendedName>
</protein>
<evidence type="ECO:0000256" key="10">
    <source>
        <dbReference type="ARBA" id="ARBA00022958"/>
    </source>
</evidence>
<comment type="catalytic activity">
    <reaction evidence="12">
        <text>D-ribose + ATP = D-ribose 5-phosphate + ADP + H(+)</text>
        <dbReference type="Rhea" id="RHEA:13697"/>
        <dbReference type="ChEBI" id="CHEBI:15378"/>
        <dbReference type="ChEBI" id="CHEBI:30616"/>
        <dbReference type="ChEBI" id="CHEBI:47013"/>
        <dbReference type="ChEBI" id="CHEBI:78346"/>
        <dbReference type="ChEBI" id="CHEBI:456216"/>
        <dbReference type="EC" id="2.7.1.15"/>
    </reaction>
</comment>
<feature type="binding site" evidence="12">
    <location>
        <position position="232"/>
    </location>
    <ligand>
        <name>K(+)</name>
        <dbReference type="ChEBI" id="CHEBI:29103"/>
    </ligand>
</feature>
<comment type="function">
    <text evidence="12">Catalyzes the phosphorylation of ribose at O-5 in a reaction requiring ATP and magnesium. The resulting D-ribose-5-phosphate can then be used either for sythesis of nucleotides, histidine, and tryptophan, or as a component of the pentose phosphate pathway.</text>
</comment>
<gene>
    <name evidence="12 15" type="primary">rbsK</name>
    <name evidence="14" type="ORF">Ga0058931_3226</name>
    <name evidence="15" type="ORF">HLUCCA05_05930</name>
</gene>
<dbReference type="EC" id="2.7.1.15" evidence="2 12"/>
<organism evidence="15 16">
    <name type="scientific">Roseibaca calidilacus</name>
    <dbReference type="NCBI Taxonomy" id="1666912"/>
    <lineage>
        <taxon>Bacteria</taxon>
        <taxon>Pseudomonadati</taxon>
        <taxon>Pseudomonadota</taxon>
        <taxon>Alphaproteobacteria</taxon>
        <taxon>Rhodobacterales</taxon>
        <taxon>Paracoccaceae</taxon>
        <taxon>Roseinatronobacter</taxon>
    </lineage>
</organism>
<keyword evidence="10 12" id="KW-0630">Potassium</keyword>
<dbReference type="InterPro" id="IPR002139">
    <property type="entry name" value="Ribo/fructo_kinase"/>
</dbReference>
<keyword evidence="7 12" id="KW-0418">Kinase</keyword>
<dbReference type="SUPFAM" id="SSF53613">
    <property type="entry name" value="Ribokinase-like"/>
    <property type="match status" value="1"/>
</dbReference>
<keyword evidence="11 12" id="KW-0119">Carbohydrate metabolism</keyword>
<evidence type="ECO:0000313" key="14">
    <source>
        <dbReference type="EMBL" id="CUX83871.1"/>
    </source>
</evidence>
<dbReference type="HAMAP" id="MF_01987">
    <property type="entry name" value="Ribokinase"/>
    <property type="match status" value="1"/>
</dbReference>
<reference evidence="15 16" key="1">
    <citation type="submission" date="2015-09" db="EMBL/GenBank/DDBJ databases">
        <title>Identification and resolution of microdiversity through metagenomic sequencing of parallel consortia.</title>
        <authorList>
            <person name="Nelson W.C."/>
            <person name="Romine M.F."/>
            <person name="Lindemann S.R."/>
        </authorList>
    </citation>
    <scope>NUCLEOTIDE SEQUENCE [LARGE SCALE GENOMIC DNA]</scope>
    <source>
        <strain evidence="15">HL-91</strain>
    </source>
</reference>
<dbReference type="STRING" id="1666912.Ga0058931_3226"/>
<accession>A0A0P7W3L5</accession>
<comment type="caution">
    <text evidence="15">The sequence shown here is derived from an EMBL/GenBank/DDBJ whole genome shotgun (WGS) entry which is preliminary data.</text>
</comment>
<keyword evidence="12" id="KW-0963">Cytoplasm</keyword>
<keyword evidence="9 12" id="KW-0460">Magnesium</keyword>
<dbReference type="GO" id="GO:0046872">
    <property type="term" value="F:metal ion binding"/>
    <property type="evidence" value="ECO:0007669"/>
    <property type="project" value="UniProtKB-KW"/>
</dbReference>
<dbReference type="RefSeq" id="WP_072247273.1">
    <property type="nucleotide sequence ID" value="NZ_FBYC01000004.1"/>
</dbReference>
<evidence type="ECO:0000313" key="16">
    <source>
        <dbReference type="Proteomes" id="UP000050413"/>
    </source>
</evidence>
<dbReference type="EMBL" id="LJSG01000016">
    <property type="protein sequence ID" value="KPP90954.1"/>
    <property type="molecule type" value="Genomic_DNA"/>
</dbReference>
<dbReference type="UniPathway" id="UPA00916">
    <property type="reaction ID" value="UER00889"/>
</dbReference>
<feature type="binding site" evidence="12">
    <location>
        <position position="269"/>
    </location>
    <ligand>
        <name>K(+)</name>
        <dbReference type="ChEBI" id="CHEBI:29103"/>
    </ligand>
</feature>